<reference evidence="1 2" key="1">
    <citation type="journal article" date="2019" name="Sci. Rep.">
        <title>Orb-weaving spider Araneus ventricosus genome elucidates the spidroin gene catalogue.</title>
        <authorList>
            <person name="Kono N."/>
            <person name="Nakamura H."/>
            <person name="Ohtoshi R."/>
            <person name="Moran D.A.P."/>
            <person name="Shinohara A."/>
            <person name="Yoshida Y."/>
            <person name="Fujiwara M."/>
            <person name="Mori M."/>
            <person name="Tomita M."/>
            <person name="Arakawa K."/>
        </authorList>
    </citation>
    <scope>NUCLEOTIDE SEQUENCE [LARGE SCALE GENOMIC DNA]</scope>
</reference>
<dbReference type="EMBL" id="BGPR01006027">
    <property type="protein sequence ID" value="GBN15461.1"/>
    <property type="molecule type" value="Genomic_DNA"/>
</dbReference>
<dbReference type="Proteomes" id="UP000499080">
    <property type="component" value="Unassembled WGS sequence"/>
</dbReference>
<protein>
    <submittedName>
        <fullName evidence="1">Uncharacterized protein</fullName>
    </submittedName>
</protein>
<gene>
    <name evidence="1" type="ORF">AVEN_133022_1</name>
</gene>
<name>A0A4Y2LL04_ARAVE</name>
<sequence length="106" mass="12065">MRSALRLRGFSVHSYANTEKLHLVICSMYQKLGESNTRANFDCGQLTRTTPKLATPFSKLPHHTNEKRHLAHEVRFNVYQAQLHGRSSVESGFETGALQPEAEPYH</sequence>
<dbReference type="AlphaFoldDB" id="A0A4Y2LL04"/>
<evidence type="ECO:0000313" key="1">
    <source>
        <dbReference type="EMBL" id="GBN15461.1"/>
    </source>
</evidence>
<comment type="caution">
    <text evidence="1">The sequence shown here is derived from an EMBL/GenBank/DDBJ whole genome shotgun (WGS) entry which is preliminary data.</text>
</comment>
<keyword evidence="2" id="KW-1185">Reference proteome</keyword>
<evidence type="ECO:0000313" key="2">
    <source>
        <dbReference type="Proteomes" id="UP000499080"/>
    </source>
</evidence>
<accession>A0A4Y2LL04</accession>
<organism evidence="1 2">
    <name type="scientific">Araneus ventricosus</name>
    <name type="common">Orbweaver spider</name>
    <name type="synonym">Epeira ventricosa</name>
    <dbReference type="NCBI Taxonomy" id="182803"/>
    <lineage>
        <taxon>Eukaryota</taxon>
        <taxon>Metazoa</taxon>
        <taxon>Ecdysozoa</taxon>
        <taxon>Arthropoda</taxon>
        <taxon>Chelicerata</taxon>
        <taxon>Arachnida</taxon>
        <taxon>Araneae</taxon>
        <taxon>Araneomorphae</taxon>
        <taxon>Entelegynae</taxon>
        <taxon>Araneoidea</taxon>
        <taxon>Araneidae</taxon>
        <taxon>Araneus</taxon>
    </lineage>
</organism>
<proteinExistence type="predicted"/>